<proteinExistence type="predicted"/>
<organism evidence="1 2">
    <name type="scientific">Portunus trituberculatus</name>
    <name type="common">Swimming crab</name>
    <name type="synonym">Neptunus trituberculatus</name>
    <dbReference type="NCBI Taxonomy" id="210409"/>
    <lineage>
        <taxon>Eukaryota</taxon>
        <taxon>Metazoa</taxon>
        <taxon>Ecdysozoa</taxon>
        <taxon>Arthropoda</taxon>
        <taxon>Crustacea</taxon>
        <taxon>Multicrustacea</taxon>
        <taxon>Malacostraca</taxon>
        <taxon>Eumalacostraca</taxon>
        <taxon>Eucarida</taxon>
        <taxon>Decapoda</taxon>
        <taxon>Pleocyemata</taxon>
        <taxon>Brachyura</taxon>
        <taxon>Eubrachyura</taxon>
        <taxon>Portunoidea</taxon>
        <taxon>Portunidae</taxon>
        <taxon>Portuninae</taxon>
        <taxon>Portunus</taxon>
    </lineage>
</organism>
<gene>
    <name evidence="1" type="ORF">E2C01_019619</name>
</gene>
<keyword evidence="2" id="KW-1185">Reference proteome</keyword>
<comment type="caution">
    <text evidence="1">The sequence shown here is derived from an EMBL/GenBank/DDBJ whole genome shotgun (WGS) entry which is preliminary data.</text>
</comment>
<dbReference type="AlphaFoldDB" id="A0A5B7DY42"/>
<evidence type="ECO:0000313" key="1">
    <source>
        <dbReference type="EMBL" id="MPC26480.1"/>
    </source>
</evidence>
<accession>A0A5B7DY42</accession>
<reference evidence="1 2" key="1">
    <citation type="submission" date="2019-05" db="EMBL/GenBank/DDBJ databases">
        <title>Another draft genome of Portunus trituberculatus and its Hox gene families provides insights of decapod evolution.</title>
        <authorList>
            <person name="Jeong J.-H."/>
            <person name="Song I."/>
            <person name="Kim S."/>
            <person name="Choi T."/>
            <person name="Kim D."/>
            <person name="Ryu S."/>
            <person name="Kim W."/>
        </authorList>
    </citation>
    <scope>NUCLEOTIDE SEQUENCE [LARGE SCALE GENOMIC DNA]</scope>
    <source>
        <tissue evidence="1">Muscle</tissue>
    </source>
</reference>
<evidence type="ECO:0000313" key="2">
    <source>
        <dbReference type="Proteomes" id="UP000324222"/>
    </source>
</evidence>
<dbReference type="Proteomes" id="UP000324222">
    <property type="component" value="Unassembled WGS sequence"/>
</dbReference>
<sequence>MTPHALYNFLALRRQQTTKRSSSRKRQKEKENKGWLSGAAVSCEALSTASCKGFAGLPQTSVQMIPPFIQRRELNQTAKMISKILVEKQ</sequence>
<protein>
    <submittedName>
        <fullName evidence="1">Uncharacterized protein</fullName>
    </submittedName>
</protein>
<name>A0A5B7DY42_PORTR</name>
<dbReference type="EMBL" id="VSRR010001604">
    <property type="protein sequence ID" value="MPC26480.1"/>
    <property type="molecule type" value="Genomic_DNA"/>
</dbReference>